<dbReference type="OrthoDB" id="8421165at2"/>
<name>A0A068SK93_NEOGA</name>
<dbReference type="Proteomes" id="UP000028181">
    <property type="component" value="Chromosome I"/>
</dbReference>
<dbReference type="GeneID" id="24257604"/>
<evidence type="ECO:0000313" key="1">
    <source>
        <dbReference type="EMBL" id="CDN46547.1"/>
    </source>
</evidence>
<keyword evidence="2" id="KW-1185">Reference proteome</keyword>
<organism evidence="1 2">
    <name type="scientific">Neorhizobium galegae bv. orientalis str. HAMBI 540</name>
    <dbReference type="NCBI Taxonomy" id="1028800"/>
    <lineage>
        <taxon>Bacteria</taxon>
        <taxon>Pseudomonadati</taxon>
        <taxon>Pseudomonadota</taxon>
        <taxon>Alphaproteobacteria</taxon>
        <taxon>Hyphomicrobiales</taxon>
        <taxon>Rhizobiaceae</taxon>
        <taxon>Rhizobium/Agrobacterium group</taxon>
        <taxon>Neorhizobium</taxon>
    </lineage>
</organism>
<dbReference type="AlphaFoldDB" id="A0A068SK93"/>
<protein>
    <submittedName>
        <fullName evidence="1">Uncharacterized protein</fullName>
    </submittedName>
</protein>
<dbReference type="HOGENOM" id="CLU_927105_0_0_5"/>
<reference evidence="2" key="1">
    <citation type="journal article" date="2014" name="BMC Genomics">
        <title>Genome sequencing of two Neorhizobium galegae strains reveals a noeT gene responsible for the unusual acetylation of the nodulation factors.</title>
        <authorList>
            <person name="Osterman J."/>
            <person name="Marsh J."/>
            <person name="Laine P.K."/>
            <person name="Zeng Z."/>
            <person name="Alatalo E."/>
            <person name="Sullivan J.T."/>
            <person name="Young J.P."/>
            <person name="Thomas-Oates J."/>
            <person name="Paulin L."/>
            <person name="Lindstrom K."/>
        </authorList>
    </citation>
    <scope>NUCLEOTIDE SEQUENCE [LARGE SCALE GENOMIC DNA]</scope>
    <source>
        <strain evidence="2">HAMBI 540</strain>
    </source>
</reference>
<evidence type="ECO:0000313" key="2">
    <source>
        <dbReference type="Proteomes" id="UP000028181"/>
    </source>
</evidence>
<dbReference type="KEGG" id="ngg:RG540_CH03550"/>
<gene>
    <name evidence="1" type="ORF">RG540_CH03550</name>
</gene>
<dbReference type="RefSeq" id="WP_038583998.1">
    <property type="nucleotide sequence ID" value="NZ_HG938353.1"/>
</dbReference>
<sequence length="301" mass="34370">MPIKNTTLVQRNFEEATHPLLEEAATVSALTERNITAIDWKKQTFFPRHKKFSSDLVGFTQDGDIIHIEQETSPGSDFFYRMIEYATLISVEFDLKRRLFQYAYYTGDEPRKTELIEHNMGWFGHRFFFMDAGSEEVCQRLIKKPLPTAVLSLLVRNFDLAERYSEAIVERIGKLSPQERRPIIDHCMRVSSLRGRRNLFETILMGKLNYDPTLFNNPAAEAAVKDALSGWLPDAVARLSFAISPGLNDYILNGMSGWEITEFLKHAGSFISQDDLMKTLGLEWVPETPEPDTESGYGNGT</sequence>
<dbReference type="EMBL" id="HG938353">
    <property type="protein sequence ID" value="CDN46547.1"/>
    <property type="molecule type" value="Genomic_DNA"/>
</dbReference>
<dbReference type="PATRIC" id="fig|1028800.3.peg.357"/>
<accession>A0A068SK93</accession>
<proteinExistence type="predicted"/>